<dbReference type="SUPFAM" id="SSF51230">
    <property type="entry name" value="Single hybrid motif"/>
    <property type="match status" value="1"/>
</dbReference>
<dbReference type="InterPro" id="IPR058647">
    <property type="entry name" value="BSH_CzcB-like"/>
</dbReference>
<evidence type="ECO:0000313" key="7">
    <source>
        <dbReference type="EMBL" id="PZQ14432.1"/>
    </source>
</evidence>
<dbReference type="Pfam" id="PF25973">
    <property type="entry name" value="BSH_CzcB"/>
    <property type="match status" value="1"/>
</dbReference>
<dbReference type="GO" id="GO:0046914">
    <property type="term" value="F:transition metal ion binding"/>
    <property type="evidence" value="ECO:0007669"/>
    <property type="project" value="TreeGrafter"/>
</dbReference>
<dbReference type="GO" id="GO:0030288">
    <property type="term" value="C:outer membrane-bounded periplasmic space"/>
    <property type="evidence" value="ECO:0007669"/>
    <property type="project" value="TreeGrafter"/>
</dbReference>
<name>A0A2W5KBL6_ANCNO</name>
<feature type="domain" description="CusB-like beta-barrel" evidence="3">
    <location>
        <begin position="273"/>
        <end position="336"/>
    </location>
</feature>
<feature type="domain" description="CzcB N-terminal" evidence="4">
    <location>
        <begin position="51"/>
        <end position="142"/>
    </location>
</feature>
<evidence type="ECO:0000259" key="6">
    <source>
        <dbReference type="Pfam" id="PF25975"/>
    </source>
</evidence>
<dbReference type="GO" id="GO:0060003">
    <property type="term" value="P:copper ion export"/>
    <property type="evidence" value="ECO:0007669"/>
    <property type="project" value="TreeGrafter"/>
</dbReference>
<keyword evidence="1" id="KW-0813">Transport</keyword>
<feature type="domain" description="CzcB-like C-terminal circularly permuted SH3-like" evidence="6">
    <location>
        <begin position="345"/>
        <end position="403"/>
    </location>
</feature>
<dbReference type="Proteomes" id="UP000249577">
    <property type="component" value="Unassembled WGS sequence"/>
</dbReference>
<dbReference type="PANTHER" id="PTHR30097">
    <property type="entry name" value="CATION EFFLUX SYSTEM PROTEIN CUSB"/>
    <property type="match status" value="1"/>
</dbReference>
<dbReference type="GO" id="GO:0015679">
    <property type="term" value="P:plasma membrane copper ion transport"/>
    <property type="evidence" value="ECO:0007669"/>
    <property type="project" value="TreeGrafter"/>
</dbReference>
<feature type="region of interest" description="Disordered" evidence="2">
    <location>
        <begin position="30"/>
        <end position="51"/>
    </location>
</feature>
<feature type="domain" description="CzcB-like barrel-sandwich hybrid" evidence="5">
    <location>
        <begin position="191"/>
        <end position="251"/>
    </location>
</feature>
<dbReference type="Pfam" id="PF25975">
    <property type="entry name" value="CzcB_C"/>
    <property type="match status" value="1"/>
</dbReference>
<dbReference type="PANTHER" id="PTHR30097:SF4">
    <property type="entry name" value="SLR6042 PROTEIN"/>
    <property type="match status" value="1"/>
</dbReference>
<dbReference type="AlphaFoldDB" id="A0A2W5KBL6"/>
<evidence type="ECO:0000259" key="5">
    <source>
        <dbReference type="Pfam" id="PF25973"/>
    </source>
</evidence>
<dbReference type="InterPro" id="IPR051909">
    <property type="entry name" value="MFP_Cation_Efflux"/>
</dbReference>
<dbReference type="Pfam" id="PF25971">
    <property type="entry name" value="CzcB_N"/>
    <property type="match status" value="1"/>
</dbReference>
<dbReference type="Pfam" id="PF25954">
    <property type="entry name" value="Beta-barrel_RND_2"/>
    <property type="match status" value="1"/>
</dbReference>
<dbReference type="Gene3D" id="2.40.50.100">
    <property type="match status" value="1"/>
</dbReference>
<evidence type="ECO:0000256" key="2">
    <source>
        <dbReference type="SAM" id="MobiDB-lite"/>
    </source>
</evidence>
<proteinExistence type="predicted"/>
<dbReference type="Gene3D" id="2.40.30.170">
    <property type="match status" value="1"/>
</dbReference>
<dbReference type="InterPro" id="IPR058646">
    <property type="entry name" value="CzcB_N"/>
</dbReference>
<evidence type="ECO:0000313" key="8">
    <source>
        <dbReference type="Proteomes" id="UP000249577"/>
    </source>
</evidence>
<dbReference type="InterPro" id="IPR011053">
    <property type="entry name" value="Single_hybrid_motif"/>
</dbReference>
<evidence type="ECO:0000259" key="3">
    <source>
        <dbReference type="Pfam" id="PF25954"/>
    </source>
</evidence>
<gene>
    <name evidence="7" type="ORF">DI565_12955</name>
</gene>
<accession>A0A2W5KBL6</accession>
<evidence type="ECO:0000259" key="4">
    <source>
        <dbReference type="Pfam" id="PF25971"/>
    </source>
</evidence>
<dbReference type="InterPro" id="IPR058792">
    <property type="entry name" value="Beta-barrel_RND_2"/>
</dbReference>
<evidence type="ECO:0000256" key="1">
    <source>
        <dbReference type="ARBA" id="ARBA00022448"/>
    </source>
</evidence>
<comment type="caution">
    <text evidence="7">The sequence shown here is derived from an EMBL/GenBank/DDBJ whole genome shotgun (WGS) entry which is preliminary data.</text>
</comment>
<protein>
    <submittedName>
        <fullName evidence="7">HlyD family secretion protein</fullName>
    </submittedName>
</protein>
<dbReference type="InterPro" id="IPR058649">
    <property type="entry name" value="CzcB_C"/>
</dbReference>
<organism evidence="7 8">
    <name type="scientific">Ancylobacter novellus</name>
    <name type="common">Thiobacillus novellus</name>
    <dbReference type="NCBI Taxonomy" id="921"/>
    <lineage>
        <taxon>Bacteria</taxon>
        <taxon>Pseudomonadati</taxon>
        <taxon>Pseudomonadota</taxon>
        <taxon>Alphaproteobacteria</taxon>
        <taxon>Hyphomicrobiales</taxon>
        <taxon>Xanthobacteraceae</taxon>
        <taxon>Ancylobacter</taxon>
    </lineage>
</organism>
<reference evidence="7 8" key="1">
    <citation type="submission" date="2017-08" db="EMBL/GenBank/DDBJ databases">
        <title>Infants hospitalized years apart are colonized by the same room-sourced microbial strains.</title>
        <authorList>
            <person name="Brooks B."/>
            <person name="Olm M.R."/>
            <person name="Firek B.A."/>
            <person name="Baker R."/>
            <person name="Thomas B.C."/>
            <person name="Morowitz M.J."/>
            <person name="Banfield J.F."/>
        </authorList>
    </citation>
    <scope>NUCLEOTIDE SEQUENCE [LARGE SCALE GENOMIC DNA]</scope>
    <source>
        <strain evidence="7">S2_005_003_R2_43</strain>
    </source>
</reference>
<sequence>MAIACALIGLSVAGCDQLAVVGKSVAAVSEKGDDHGPETAPAEPEKGPNGGKLLRDGHFALEITIFEDGVEPEYRVYAYEHEKPVDPSQVKVGIDLGRLGGKVDRIGFKPQDGILRGDQVIVEPHSFDVTVSAEFKGKASTWSYESYEGRTRIAAASAEAAGVRVEKVSETQIAETIDLPGRLSFAPEARAEIRAWYPGRVTEMTRTVGQTVKAGEILARIEASETLRTYDIKAPIAGVVMERNANVGDVAGAALYVLNDPRKLQAIFFAYPKDANRIAAGQQVEMVGLDGEKHVATVKTILPSADPSNQRVTILADVDNSDGAWRAGMAVEGRVTVASKKAGMAVKTRALQRFRDFTVVFTQVGETYEVRMLELGRRTPEWTEVLSGIEPGAPYVADNAFLIRADVEKSGASHDH</sequence>
<dbReference type="EMBL" id="QFPN01000006">
    <property type="protein sequence ID" value="PZQ14432.1"/>
    <property type="molecule type" value="Genomic_DNA"/>
</dbReference>
<dbReference type="Gene3D" id="2.40.420.20">
    <property type="match status" value="1"/>
</dbReference>